<dbReference type="EMBL" id="CP024996">
    <property type="protein sequence ID" value="AYR22822.1"/>
    <property type="molecule type" value="Genomic_DNA"/>
</dbReference>
<reference evidence="2 3" key="1">
    <citation type="submission" date="2017-11" db="EMBL/GenBank/DDBJ databases">
        <title>Complete genome sequence of Herbaspirillum rubrisubalbicans DSM 11543.</title>
        <authorList>
            <person name="Chen M."/>
            <person name="An Q."/>
        </authorList>
    </citation>
    <scope>NUCLEOTIDE SEQUENCE [LARGE SCALE GENOMIC DNA]</scope>
    <source>
        <strain evidence="2 3">DSM 11543</strain>
    </source>
</reference>
<dbReference type="AlphaFoldDB" id="A0AAD0XEV3"/>
<dbReference type="NCBIfam" id="TIGR02646">
    <property type="entry name" value="retron system putative HNH endonuclease"/>
    <property type="match status" value="1"/>
</dbReference>
<organism evidence="2 3">
    <name type="scientific">Herbaspirillum rubrisubalbicans</name>
    <dbReference type="NCBI Taxonomy" id="80842"/>
    <lineage>
        <taxon>Bacteria</taxon>
        <taxon>Pseudomonadati</taxon>
        <taxon>Pseudomonadota</taxon>
        <taxon>Betaproteobacteria</taxon>
        <taxon>Burkholderiales</taxon>
        <taxon>Oxalobacteraceae</taxon>
        <taxon>Herbaspirillum</taxon>
    </lineage>
</organism>
<feature type="region of interest" description="Disordered" evidence="1">
    <location>
        <begin position="1"/>
        <end position="27"/>
    </location>
</feature>
<sequence>MRSIQKIGGGGYHLAQAHANPPQTHTQATTRWTSFGHKAAVRQSLQHEQYQLCCYSEIRADQLGHGYHIEHVENKSQNPVRTFDYTNLAASALDSANDLGRFKQLGRATFGGHAPGKQASCDMARFVTCHQPDCARFFAYLSDGRVVPANNLTAADRDRAQYTIDLLNLNSPYLITLRQSWWEELDKLYAQHQQQGWSLSHLVAIDLVPHQHALSPFFSMTRQFFGPVAETVLQQQAPSLL</sequence>
<evidence type="ECO:0000313" key="2">
    <source>
        <dbReference type="EMBL" id="AYR22822.1"/>
    </source>
</evidence>
<accession>A0AAD0XEV3</accession>
<protein>
    <submittedName>
        <fullName evidence="2">TIGR02646 family protein</fullName>
    </submittedName>
</protein>
<gene>
    <name evidence="2" type="ORF">RC54_02855</name>
</gene>
<name>A0AAD0XEV3_9BURK</name>
<dbReference type="Proteomes" id="UP000269199">
    <property type="component" value="Chromosome"/>
</dbReference>
<dbReference type="RefSeq" id="WP_082803119.1">
    <property type="nucleotide sequence ID" value="NZ_CP024996.1"/>
</dbReference>
<proteinExistence type="predicted"/>
<dbReference type="InterPro" id="IPR013467">
    <property type="entry name" value="HNH78-like"/>
</dbReference>
<evidence type="ECO:0000313" key="3">
    <source>
        <dbReference type="Proteomes" id="UP000269199"/>
    </source>
</evidence>
<evidence type="ECO:0000256" key="1">
    <source>
        <dbReference type="SAM" id="MobiDB-lite"/>
    </source>
</evidence>